<accession>A0ABW4VUG8</accession>
<evidence type="ECO:0000256" key="1">
    <source>
        <dbReference type="SAM" id="Phobius"/>
    </source>
</evidence>
<feature type="transmembrane region" description="Helical" evidence="1">
    <location>
        <begin position="150"/>
        <end position="177"/>
    </location>
</feature>
<feature type="transmembrane region" description="Helical" evidence="1">
    <location>
        <begin position="27"/>
        <end position="47"/>
    </location>
</feature>
<feature type="transmembrane region" description="Helical" evidence="1">
    <location>
        <begin position="67"/>
        <end position="95"/>
    </location>
</feature>
<dbReference type="EMBL" id="JBHUHQ010000002">
    <property type="protein sequence ID" value="MFD2042809.1"/>
    <property type="molecule type" value="Genomic_DNA"/>
</dbReference>
<proteinExistence type="predicted"/>
<feature type="transmembrane region" description="Helical" evidence="1">
    <location>
        <begin position="116"/>
        <end position="138"/>
    </location>
</feature>
<name>A0ABW4VUG8_9BACI</name>
<feature type="transmembrane region" description="Helical" evidence="1">
    <location>
        <begin position="255"/>
        <end position="275"/>
    </location>
</feature>
<feature type="transmembrane region" description="Helical" evidence="1">
    <location>
        <begin position="368"/>
        <end position="389"/>
    </location>
</feature>
<organism evidence="2 3">
    <name type="scientific">Ornithinibacillus salinisoli</name>
    <dbReference type="NCBI Taxonomy" id="1848459"/>
    <lineage>
        <taxon>Bacteria</taxon>
        <taxon>Bacillati</taxon>
        <taxon>Bacillota</taxon>
        <taxon>Bacilli</taxon>
        <taxon>Bacillales</taxon>
        <taxon>Bacillaceae</taxon>
        <taxon>Ornithinibacillus</taxon>
    </lineage>
</organism>
<feature type="transmembrane region" description="Helical" evidence="1">
    <location>
        <begin position="410"/>
        <end position="436"/>
    </location>
</feature>
<dbReference type="RefSeq" id="WP_377554444.1">
    <property type="nucleotide sequence ID" value="NZ_JBHUMI010000003.1"/>
</dbReference>
<feature type="transmembrane region" description="Helical" evidence="1">
    <location>
        <begin position="484"/>
        <end position="507"/>
    </location>
</feature>
<evidence type="ECO:0008006" key="4">
    <source>
        <dbReference type="Google" id="ProtNLM"/>
    </source>
</evidence>
<feature type="transmembrane region" description="Helical" evidence="1">
    <location>
        <begin position="442"/>
        <end position="464"/>
    </location>
</feature>
<protein>
    <recommendedName>
        <fullName evidence="4">ABC transporter permease</fullName>
    </recommendedName>
</protein>
<feature type="transmembrane region" description="Helical" evidence="1">
    <location>
        <begin position="189"/>
        <end position="208"/>
    </location>
</feature>
<comment type="caution">
    <text evidence="2">The sequence shown here is derived from an EMBL/GenBank/DDBJ whole genome shotgun (WGS) entry which is preliminary data.</text>
</comment>
<dbReference type="Pfam" id="PF16949">
    <property type="entry name" value="ABC_tran_2"/>
    <property type="match status" value="1"/>
</dbReference>
<dbReference type="InterPro" id="IPR031599">
    <property type="entry name" value="ABC_tran_2"/>
</dbReference>
<keyword evidence="1" id="KW-0472">Membrane</keyword>
<feature type="transmembrane region" description="Helical" evidence="1">
    <location>
        <begin position="513"/>
        <end position="535"/>
    </location>
</feature>
<reference evidence="3" key="1">
    <citation type="journal article" date="2019" name="Int. J. Syst. Evol. Microbiol.">
        <title>The Global Catalogue of Microorganisms (GCM) 10K type strain sequencing project: providing services to taxonomists for standard genome sequencing and annotation.</title>
        <authorList>
            <consortium name="The Broad Institute Genomics Platform"/>
            <consortium name="The Broad Institute Genome Sequencing Center for Infectious Disease"/>
            <person name="Wu L."/>
            <person name="Ma J."/>
        </authorList>
    </citation>
    <scope>NUCLEOTIDE SEQUENCE [LARGE SCALE GENOMIC DNA]</scope>
    <source>
        <strain evidence="3">R28</strain>
    </source>
</reference>
<keyword evidence="1" id="KW-1133">Transmembrane helix</keyword>
<evidence type="ECO:0000313" key="2">
    <source>
        <dbReference type="EMBL" id="MFD2042809.1"/>
    </source>
</evidence>
<evidence type="ECO:0000313" key="3">
    <source>
        <dbReference type="Proteomes" id="UP001597383"/>
    </source>
</evidence>
<gene>
    <name evidence="2" type="ORF">ACFSJF_00600</name>
</gene>
<sequence length="548" mass="62327">MMNKSLLVVRTMLKMHFSKAGKSNSQMVLFIIAGLFLFPFLFVYLNALNNLVSSLFEILDPVGQSSIILGMLFLILSVLLFIISCVTIISAFYFAEDIESFIPFPLQPYHILFGKAAVPFLYLYATTAALFLPVYFSFSSLHHTSILEYVYGLVIFLLLPLIPFTIAAVIIMFLMRFVNIAKNKDRSKVLAGIFVLSLIIIVNVVLRLNTDQESMLENLAYFIQEQDGLLHMITQFYPPALFGTKALTAGGWGGLLNFLLIIISSIISILLFIWFGQRFYLKGVLGINISNKKNISSEKVFRRIRKRAVWVTYIQKELRIIFRTPTFFIQCVIQSLFGPVFLFIILLMDTNSVSLSGALQMFSDKHSLLIIFAATLFILSANATGISSLSREGKNWHTNLFLPFETKLFFLSKIATASIINLVSVLLVGILLIVILKIELVLFFFWLILILIASWFTSLMGTYLDFSQPKLNWSDEQEVFKARLIGLLALLYEFVPLGILVLFIWNLDFISGLIPTFILLFISLIIYSAIIHYLLHKKIANRDHQKLI</sequence>
<dbReference type="Proteomes" id="UP001597383">
    <property type="component" value="Unassembled WGS sequence"/>
</dbReference>
<feature type="transmembrane region" description="Helical" evidence="1">
    <location>
        <begin position="327"/>
        <end position="348"/>
    </location>
</feature>
<keyword evidence="3" id="KW-1185">Reference proteome</keyword>
<keyword evidence="1" id="KW-0812">Transmembrane</keyword>